<name>A0A064CMA0_9MYCO</name>
<gene>
    <name evidence="1" type="ORF">Y900_013575</name>
</gene>
<evidence type="ECO:0008006" key="3">
    <source>
        <dbReference type="Google" id="ProtNLM"/>
    </source>
</evidence>
<sequence>MAERIHVVPDELRRAARDHQNTAEQLSTVPAGHADILASLDSLGPIFGELRDAGRELLDQRRACYEQQAAAHAELATNLRRAADVWEHQDSAAATELGRITQDGS</sequence>
<dbReference type="RefSeq" id="WP_036342333.1">
    <property type="nucleotide sequence ID" value="NZ_JALN02000001.1"/>
</dbReference>
<dbReference type="AlphaFoldDB" id="A0A064CMA0"/>
<accession>A0A064CMA0</accession>
<dbReference type="Proteomes" id="UP000022835">
    <property type="component" value="Unassembled WGS sequence"/>
</dbReference>
<protein>
    <recommendedName>
        <fullName evidence="3">ESX-1 secretion-associated protein</fullName>
    </recommendedName>
</protein>
<dbReference type="InterPro" id="IPR022536">
    <property type="entry name" value="EspC"/>
</dbReference>
<comment type="caution">
    <text evidence="1">The sequence shown here is derived from an EMBL/GenBank/DDBJ whole genome shotgun (WGS) entry which is preliminary data.</text>
</comment>
<organism evidence="1 2">
    <name type="scientific">Mycolicibacterium aromaticivorans JS19b1 = JCM 16368</name>
    <dbReference type="NCBI Taxonomy" id="1440774"/>
    <lineage>
        <taxon>Bacteria</taxon>
        <taxon>Bacillati</taxon>
        <taxon>Actinomycetota</taxon>
        <taxon>Actinomycetes</taxon>
        <taxon>Mycobacteriales</taxon>
        <taxon>Mycobacteriaceae</taxon>
        <taxon>Mycolicibacterium</taxon>
    </lineage>
</organism>
<dbReference type="Gene3D" id="1.10.287.1060">
    <property type="entry name" value="ESAT-6-like"/>
    <property type="match status" value="1"/>
</dbReference>
<dbReference type="OrthoDB" id="4625564at2"/>
<dbReference type="eggNOG" id="ENOG5031M40">
    <property type="taxonomic scope" value="Bacteria"/>
</dbReference>
<dbReference type="EMBL" id="JALN02000001">
    <property type="protein sequence ID" value="KDE99937.1"/>
    <property type="molecule type" value="Genomic_DNA"/>
</dbReference>
<dbReference type="Pfam" id="PF10824">
    <property type="entry name" value="T7SS_ESX_EspC"/>
    <property type="match status" value="1"/>
</dbReference>
<proteinExistence type="predicted"/>
<keyword evidence="2" id="KW-1185">Reference proteome</keyword>
<dbReference type="GO" id="GO:0009306">
    <property type="term" value="P:protein secretion"/>
    <property type="evidence" value="ECO:0007669"/>
    <property type="project" value="InterPro"/>
</dbReference>
<dbReference type="STRING" id="1440774.Y900_013575"/>
<evidence type="ECO:0000313" key="1">
    <source>
        <dbReference type="EMBL" id="KDE99937.1"/>
    </source>
</evidence>
<evidence type="ECO:0000313" key="2">
    <source>
        <dbReference type="Proteomes" id="UP000022835"/>
    </source>
</evidence>
<reference evidence="1" key="1">
    <citation type="submission" date="2014-05" db="EMBL/GenBank/DDBJ databases">
        <title>Genome sequence of Mycobacterium aromaticivorans strain JS19b1T (= DSM 45407T).</title>
        <authorList>
            <person name="Kwak Y."/>
            <person name="Park G.-S."/>
            <person name="Li Q.X."/>
            <person name="Lee S.-E."/>
            <person name="Shin J.-H."/>
        </authorList>
    </citation>
    <scope>NUCLEOTIDE SEQUENCE [LARGE SCALE GENOMIC DNA]</scope>
    <source>
        <strain evidence="1">JS19b1</strain>
    </source>
</reference>